<proteinExistence type="predicted"/>
<keyword evidence="1 5" id="KW-0732">Signal</keyword>
<feature type="signal peptide" evidence="5">
    <location>
        <begin position="1"/>
        <end position="23"/>
    </location>
</feature>
<evidence type="ECO:0000256" key="4">
    <source>
        <dbReference type="SAM" id="Phobius"/>
    </source>
</evidence>
<dbReference type="InterPro" id="IPR002902">
    <property type="entry name" value="GNK2"/>
</dbReference>
<gene>
    <name evidence="7" type="ORF">ZEAMMB73_Zm00001d021684</name>
</gene>
<feature type="domain" description="Gnk2-homologous" evidence="6">
    <location>
        <begin position="146"/>
        <end position="255"/>
    </location>
</feature>
<keyword evidence="4" id="KW-0812">Transmembrane</keyword>
<dbReference type="FunFam" id="3.30.430.20:FF:000002">
    <property type="entry name" value="Cysteine-rich receptor-like protein kinase 10"/>
    <property type="match status" value="1"/>
</dbReference>
<feature type="compositionally biased region" description="Low complexity" evidence="3">
    <location>
        <begin position="474"/>
        <end position="487"/>
    </location>
</feature>
<evidence type="ECO:0000256" key="2">
    <source>
        <dbReference type="ARBA" id="ARBA00022737"/>
    </source>
</evidence>
<reference evidence="7" key="1">
    <citation type="submission" date="2015-12" db="EMBL/GenBank/DDBJ databases">
        <title>Update maize B73 reference genome by single molecule sequencing technologies.</title>
        <authorList>
            <consortium name="Maize Genome Sequencing Project"/>
            <person name="Ware D."/>
        </authorList>
    </citation>
    <scope>NUCLEOTIDE SEQUENCE [LARGE SCALE GENOMIC DNA]</scope>
    <source>
        <tissue evidence="7">Seedling</tissue>
    </source>
</reference>
<keyword evidence="2" id="KW-0677">Repeat</keyword>
<dbReference type="Pfam" id="PF01657">
    <property type="entry name" value="Stress-antifung"/>
    <property type="match status" value="2"/>
</dbReference>
<protein>
    <submittedName>
        <fullName evidence="7">Cysteine-rich receptor-like protein kinase 25</fullName>
    </submittedName>
</protein>
<feature type="chain" id="PRO_5010805283" evidence="5">
    <location>
        <begin position="24"/>
        <end position="494"/>
    </location>
</feature>
<keyword evidence="4" id="KW-1133">Transmembrane helix</keyword>
<feature type="domain" description="Gnk2-homologous" evidence="6">
    <location>
        <begin position="24"/>
        <end position="129"/>
    </location>
</feature>
<dbReference type="GO" id="GO:0016301">
    <property type="term" value="F:kinase activity"/>
    <property type="evidence" value="ECO:0007669"/>
    <property type="project" value="UniProtKB-KW"/>
</dbReference>
<keyword evidence="4" id="KW-0472">Membrane</keyword>
<dbReference type="Gene3D" id="3.30.430.20">
    <property type="entry name" value="Gnk2 domain, C-X8-C-X2-C motif"/>
    <property type="match status" value="2"/>
</dbReference>
<accession>A0A1D6IDY4</accession>
<name>A0A1D6IDY4_MAIZE</name>
<dbReference type="PROSITE" id="PS51473">
    <property type="entry name" value="GNK2"/>
    <property type="match status" value="2"/>
</dbReference>
<feature type="region of interest" description="Disordered" evidence="3">
    <location>
        <begin position="369"/>
        <end position="431"/>
    </location>
</feature>
<dbReference type="PANTHER" id="PTHR32099:SF67">
    <property type="entry name" value="GNK2-HOMOLOGOUS DOMAIN-CONTAINING PROTEIN"/>
    <property type="match status" value="1"/>
</dbReference>
<evidence type="ECO:0000259" key="6">
    <source>
        <dbReference type="PROSITE" id="PS51473"/>
    </source>
</evidence>
<feature type="region of interest" description="Disordered" evidence="3">
    <location>
        <begin position="470"/>
        <end position="494"/>
    </location>
</feature>
<dbReference type="ExpressionAtlas" id="A0A1D6IDY4">
    <property type="expression patterns" value="baseline and differential"/>
</dbReference>
<dbReference type="FunFam" id="3.30.430.20:FF:000010">
    <property type="entry name" value="Cysteine-rich receptor-like protein kinase 10"/>
    <property type="match status" value="1"/>
</dbReference>
<feature type="transmembrane region" description="Helical" evidence="4">
    <location>
        <begin position="286"/>
        <end position="310"/>
    </location>
</feature>
<keyword evidence="7" id="KW-0808">Transferase</keyword>
<evidence type="ECO:0000256" key="1">
    <source>
        <dbReference type="ARBA" id="ARBA00022729"/>
    </source>
</evidence>
<dbReference type="PaxDb" id="4577-GRMZM2G387381_P01"/>
<sequence length="494" mass="52406">MGTLPYLLLVVLSSLSLVPRAAAYSEYSCNGTTGNFTAASAFGANLARLVAALPANASSSPSLFASAAVGAAPDTAYGLALCRGDVTDAGVCSACLADAFGRLRRLCGADRDATFYADLCTARYSGGDFLARPDDNSPVINALDVNGSTYYGWDARNATSRTLFLSLVGTLFGEMAMYAAYNSSAARMFASAAMYVNPQLPTVYGFVQCTPDLSRAQCWDCFQVLQDQNRRWYDGREGGRILGVRCSFRYEAYHFFGGMPEVRIGLKGDPSSPAAETEIHGSNHRVVLIVAVIVSITAFSAMMAAGLVIIRARRRKGAEEEKAAAGGAIPEQLYHRGCAEAVADRGEQLGVHAVRLRRAGGRHGRFLRRESARQRRLRPRLQGEAAGRRRDRGEAAGGAFWTGPGGVQERDPADRQAAAHQPGAARRLLRPGGGEAAGVRVHAQPQPQLLHLRPAAGAVAGLGETAPYHRGRRAGAALPAQALAGAHHPPRPQG</sequence>
<dbReference type="EMBL" id="CM007650">
    <property type="protein sequence ID" value="ONM58000.1"/>
    <property type="molecule type" value="Genomic_DNA"/>
</dbReference>
<keyword evidence="7" id="KW-0418">Kinase</keyword>
<keyword evidence="7" id="KW-0675">Receptor</keyword>
<dbReference type="CDD" id="cd23509">
    <property type="entry name" value="Gnk2-like"/>
    <property type="match status" value="2"/>
</dbReference>
<organism evidence="7">
    <name type="scientific">Zea mays</name>
    <name type="common">Maize</name>
    <dbReference type="NCBI Taxonomy" id="4577"/>
    <lineage>
        <taxon>Eukaryota</taxon>
        <taxon>Viridiplantae</taxon>
        <taxon>Streptophyta</taxon>
        <taxon>Embryophyta</taxon>
        <taxon>Tracheophyta</taxon>
        <taxon>Spermatophyta</taxon>
        <taxon>Magnoliopsida</taxon>
        <taxon>Liliopsida</taxon>
        <taxon>Poales</taxon>
        <taxon>Poaceae</taxon>
        <taxon>PACMAD clade</taxon>
        <taxon>Panicoideae</taxon>
        <taxon>Andropogonodae</taxon>
        <taxon>Andropogoneae</taxon>
        <taxon>Tripsacinae</taxon>
        <taxon>Zea</taxon>
    </lineage>
</organism>
<evidence type="ECO:0000256" key="3">
    <source>
        <dbReference type="SAM" id="MobiDB-lite"/>
    </source>
</evidence>
<dbReference type="InterPro" id="IPR038408">
    <property type="entry name" value="GNK2_sf"/>
</dbReference>
<evidence type="ECO:0000313" key="7">
    <source>
        <dbReference type="EMBL" id="ONM58000.1"/>
    </source>
</evidence>
<evidence type="ECO:0000256" key="5">
    <source>
        <dbReference type="SAM" id="SignalP"/>
    </source>
</evidence>
<dbReference type="PANTHER" id="PTHR32099">
    <property type="entry name" value="CYSTEINE-RICH REPEAT SECRETORY PROTEIN"/>
    <property type="match status" value="1"/>
</dbReference>
<dbReference type="AlphaFoldDB" id="A0A1D6IDY4"/>